<dbReference type="InterPro" id="IPR023799">
    <property type="entry name" value="RbfA_dom_sf"/>
</dbReference>
<accession>A0A3B1D6J1</accession>
<dbReference type="Gene3D" id="3.30.300.20">
    <property type="match status" value="1"/>
</dbReference>
<dbReference type="InterPro" id="IPR015946">
    <property type="entry name" value="KH_dom-like_a/b"/>
</dbReference>
<evidence type="ECO:0000313" key="1">
    <source>
        <dbReference type="EMBL" id="VAX36312.1"/>
    </source>
</evidence>
<dbReference type="GO" id="GO:0005829">
    <property type="term" value="C:cytosol"/>
    <property type="evidence" value="ECO:0007669"/>
    <property type="project" value="TreeGrafter"/>
</dbReference>
<dbReference type="GO" id="GO:0006364">
    <property type="term" value="P:rRNA processing"/>
    <property type="evidence" value="ECO:0007669"/>
    <property type="project" value="InterPro"/>
</dbReference>
<protein>
    <recommendedName>
        <fullName evidence="2">Ribosome-binding factor A</fullName>
    </recommendedName>
</protein>
<reference evidence="1" key="1">
    <citation type="submission" date="2018-06" db="EMBL/GenBank/DDBJ databases">
        <authorList>
            <person name="Zhirakovskaya E."/>
        </authorList>
    </citation>
    <scope>NUCLEOTIDE SEQUENCE</scope>
</reference>
<sequence length="118" mass="13692">MDRIDRINQQIKQELGNILLRDLSDPRLILVTITAVKTTRDLRHARVFFSVLGDTAQIESVENGLRSASGRIRRLISKRLTFRNVPDFSFFYDKSIEEGSRIDQTLSDIHDEEDYPNN</sequence>
<dbReference type="InterPro" id="IPR000238">
    <property type="entry name" value="RbfA"/>
</dbReference>
<dbReference type="SUPFAM" id="SSF89919">
    <property type="entry name" value="Ribosome-binding factor A, RbfA"/>
    <property type="match status" value="1"/>
</dbReference>
<organism evidence="1">
    <name type="scientific">hydrothermal vent metagenome</name>
    <dbReference type="NCBI Taxonomy" id="652676"/>
    <lineage>
        <taxon>unclassified sequences</taxon>
        <taxon>metagenomes</taxon>
        <taxon>ecological metagenomes</taxon>
    </lineage>
</organism>
<dbReference type="EMBL" id="UOGJ01000091">
    <property type="protein sequence ID" value="VAX36312.1"/>
    <property type="molecule type" value="Genomic_DNA"/>
</dbReference>
<evidence type="ECO:0008006" key="2">
    <source>
        <dbReference type="Google" id="ProtNLM"/>
    </source>
</evidence>
<dbReference type="PANTHER" id="PTHR33515">
    <property type="entry name" value="RIBOSOME-BINDING FACTOR A, CHLOROPLASTIC-RELATED"/>
    <property type="match status" value="1"/>
</dbReference>
<name>A0A3B1D6J1_9ZZZZ</name>
<dbReference type="PANTHER" id="PTHR33515:SF1">
    <property type="entry name" value="RIBOSOME-BINDING FACTOR A, CHLOROPLASTIC-RELATED"/>
    <property type="match status" value="1"/>
</dbReference>
<dbReference type="NCBIfam" id="TIGR00082">
    <property type="entry name" value="rbfA"/>
    <property type="match status" value="1"/>
</dbReference>
<dbReference type="AlphaFoldDB" id="A0A3B1D6J1"/>
<gene>
    <name evidence="1" type="ORF">MNBD_UNCLBAC01-5</name>
</gene>
<proteinExistence type="inferred from homology"/>
<dbReference type="Pfam" id="PF02033">
    <property type="entry name" value="RBFA"/>
    <property type="match status" value="1"/>
</dbReference>
<dbReference type="HAMAP" id="MF_00003">
    <property type="entry name" value="RbfA"/>
    <property type="match status" value="1"/>
</dbReference>
<dbReference type="GO" id="GO:0043024">
    <property type="term" value="F:ribosomal small subunit binding"/>
    <property type="evidence" value="ECO:0007669"/>
    <property type="project" value="TreeGrafter"/>
</dbReference>